<dbReference type="InterPro" id="IPR042239">
    <property type="entry name" value="Nop_C"/>
</dbReference>
<dbReference type="STRING" id="58919.A0A316Z0P4"/>
<evidence type="ECO:0000256" key="5">
    <source>
        <dbReference type="ARBA" id="ARBA00022552"/>
    </source>
</evidence>
<dbReference type="EMBL" id="KZ819305">
    <property type="protein sequence ID" value="PWN95317.1"/>
    <property type="molecule type" value="Genomic_DNA"/>
</dbReference>
<dbReference type="Pfam" id="PF01798">
    <property type="entry name" value="Nop"/>
    <property type="match status" value="1"/>
</dbReference>
<dbReference type="SUPFAM" id="SSF89124">
    <property type="entry name" value="Nop domain"/>
    <property type="match status" value="1"/>
</dbReference>
<evidence type="ECO:0000313" key="12">
    <source>
        <dbReference type="Proteomes" id="UP000245946"/>
    </source>
</evidence>
<protein>
    <recommendedName>
        <fullName evidence="3">Nucleolar protein 58</fullName>
    </recommendedName>
</protein>
<dbReference type="GO" id="GO:0031428">
    <property type="term" value="C:box C/D methylation guide snoRNP complex"/>
    <property type="evidence" value="ECO:0007669"/>
    <property type="project" value="InterPro"/>
</dbReference>
<evidence type="ECO:0000256" key="6">
    <source>
        <dbReference type="ARBA" id="ARBA00023242"/>
    </source>
</evidence>
<dbReference type="InterPro" id="IPR012974">
    <property type="entry name" value="NOP58/56_N"/>
</dbReference>
<dbReference type="InterPro" id="IPR012976">
    <property type="entry name" value="NOSIC"/>
</dbReference>
<dbReference type="InterPro" id="IPR045056">
    <property type="entry name" value="Nop56/Nop58"/>
</dbReference>
<dbReference type="GeneID" id="37268607"/>
<keyword evidence="5" id="KW-0698">rRNA processing</keyword>
<dbReference type="Gene3D" id="1.10.246.90">
    <property type="entry name" value="Nop domain"/>
    <property type="match status" value="1"/>
</dbReference>
<accession>A0A316Z0P4</accession>
<comment type="similarity">
    <text evidence="2">Belongs to the NOP5/NOP56 family.</text>
</comment>
<evidence type="ECO:0000256" key="3">
    <source>
        <dbReference type="ARBA" id="ARBA00020379"/>
    </source>
</evidence>
<evidence type="ECO:0000256" key="7">
    <source>
        <dbReference type="ARBA" id="ARBA00023274"/>
    </source>
</evidence>
<dbReference type="GO" id="GO:0006364">
    <property type="term" value="P:rRNA processing"/>
    <property type="evidence" value="ECO:0007669"/>
    <property type="project" value="UniProtKB-KW"/>
</dbReference>
<dbReference type="Pfam" id="PF08156">
    <property type="entry name" value="NOP5NT"/>
    <property type="match status" value="1"/>
</dbReference>
<comment type="function">
    <text evidence="8">Required for pre-18S rRNA processing. May bind microtubules.</text>
</comment>
<dbReference type="FunFam" id="1.10.287.4070:FF:000001">
    <property type="entry name" value="Probable Nucleolar protein 58"/>
    <property type="match status" value="1"/>
</dbReference>
<evidence type="ECO:0000259" key="10">
    <source>
        <dbReference type="PROSITE" id="PS51358"/>
    </source>
</evidence>
<feature type="domain" description="Nop" evidence="10">
    <location>
        <begin position="295"/>
        <end position="416"/>
    </location>
</feature>
<dbReference type="AlphaFoldDB" id="A0A316Z0P4"/>
<feature type="compositionally biased region" description="Basic residues" evidence="9">
    <location>
        <begin position="583"/>
        <end position="592"/>
    </location>
</feature>
<feature type="compositionally biased region" description="Low complexity" evidence="9">
    <location>
        <begin position="493"/>
        <end position="509"/>
    </location>
</feature>
<keyword evidence="7" id="KW-0687">Ribonucleoprotein</keyword>
<evidence type="ECO:0000256" key="4">
    <source>
        <dbReference type="ARBA" id="ARBA00022517"/>
    </source>
</evidence>
<comment type="subcellular location">
    <subcellularLocation>
        <location evidence="1">Nucleus</location>
        <location evidence="1">Nucleolus</location>
    </subcellularLocation>
</comment>
<gene>
    <name evidence="11" type="ORF">FA09DRAFT_322732</name>
</gene>
<dbReference type="FunFam" id="1.10.246.90:FF:000003">
    <property type="entry name" value="Nucleolar protein 58"/>
    <property type="match status" value="1"/>
</dbReference>
<organism evidence="11 12">
    <name type="scientific">Tilletiopsis washingtonensis</name>
    <dbReference type="NCBI Taxonomy" id="58919"/>
    <lineage>
        <taxon>Eukaryota</taxon>
        <taxon>Fungi</taxon>
        <taxon>Dikarya</taxon>
        <taxon>Basidiomycota</taxon>
        <taxon>Ustilaginomycotina</taxon>
        <taxon>Exobasidiomycetes</taxon>
        <taxon>Entylomatales</taxon>
        <taxon>Entylomatales incertae sedis</taxon>
        <taxon>Tilletiopsis</taxon>
    </lineage>
</organism>
<feature type="region of interest" description="Disordered" evidence="9">
    <location>
        <begin position="450"/>
        <end position="592"/>
    </location>
</feature>
<dbReference type="Gene3D" id="1.10.287.4070">
    <property type="match status" value="1"/>
</dbReference>
<evidence type="ECO:0000256" key="1">
    <source>
        <dbReference type="ARBA" id="ARBA00004604"/>
    </source>
</evidence>
<dbReference type="Proteomes" id="UP000245946">
    <property type="component" value="Unassembled WGS sequence"/>
</dbReference>
<reference evidence="11 12" key="1">
    <citation type="journal article" date="2018" name="Mol. Biol. Evol.">
        <title>Broad Genomic Sampling Reveals a Smut Pathogenic Ancestry of the Fungal Clade Ustilaginomycotina.</title>
        <authorList>
            <person name="Kijpornyongpan T."/>
            <person name="Mondo S.J."/>
            <person name="Barry K."/>
            <person name="Sandor L."/>
            <person name="Lee J."/>
            <person name="Lipzen A."/>
            <person name="Pangilinan J."/>
            <person name="LaButti K."/>
            <person name="Hainaut M."/>
            <person name="Henrissat B."/>
            <person name="Grigoriev I.V."/>
            <person name="Spatafora J.W."/>
            <person name="Aime M.C."/>
        </authorList>
    </citation>
    <scope>NUCLEOTIDE SEQUENCE [LARGE SCALE GENOMIC DNA]</scope>
    <source>
        <strain evidence="11 12">MCA 4186</strain>
    </source>
</reference>
<dbReference type="InterPro" id="IPR002687">
    <property type="entry name" value="Nop_dom"/>
</dbReference>
<keyword evidence="4" id="KW-0690">Ribosome biogenesis</keyword>
<evidence type="ECO:0000256" key="9">
    <source>
        <dbReference type="SAM" id="MobiDB-lite"/>
    </source>
</evidence>
<sequence length="592" mass="62355">MVLVLFETSVGFCLFRLAQPGALSSGELHKQFDSAESAAALIKLSAIHRFASTAEAVEDVAALGEGKMSKGLKKFLTKEVVEAKQKEELVVTDPKLGGAIAKKLGITVVSDSSVLELYRGIRTHLAPLLSLGAGEGASASGSLDPRDLSTMSLGLSHSLSRYKLKFSPDKVDTMVVQAVGLLDDLDKELNIYAMRVKEWYGWHFPEMGKLITDNLAYSKCVLAMGFRTSCSTTDFAEVLPEELEETLKAAAEISMGTEISDTDLSHISSLAEQVVKIGAYRAQLWAYLQARMANIAPNLTALVGELVGARLISHAGSLMNLAKHPASTVQILGAEKALFRALKTKHDTPKYGLIYHSSLVGQAPQKLKGKMARMVATKAALSIRLDALADAEAEPTPSIGLDSRVKLEARLRGLETRSDVQGLRSGAGAGAKQSAYSAGTARGYNAAADAPATPAKSTVPDVSAMDVDSPAPAAKEMSKEEKKAAKKARKSMEAAAAPASVASASVPPESEAESKLSKEERKALKKAAKAAAAAASSAPPTPAPAAAAAAVPATPASEKKEKKDKKKRSADEANGEQGTPSEKKKKKRHSEA</sequence>
<dbReference type="RefSeq" id="XP_025595596.1">
    <property type="nucleotide sequence ID" value="XM_025741063.1"/>
</dbReference>
<dbReference type="SMART" id="SM00931">
    <property type="entry name" value="NOSIC"/>
    <property type="match status" value="1"/>
</dbReference>
<feature type="compositionally biased region" description="Low complexity" evidence="9">
    <location>
        <begin position="529"/>
        <end position="556"/>
    </location>
</feature>
<dbReference type="GO" id="GO:0030515">
    <property type="term" value="F:snoRNA binding"/>
    <property type="evidence" value="ECO:0007669"/>
    <property type="project" value="InterPro"/>
</dbReference>
<evidence type="ECO:0000313" key="11">
    <source>
        <dbReference type="EMBL" id="PWN95317.1"/>
    </source>
</evidence>
<name>A0A316Z0P4_9BASI</name>
<dbReference type="PANTHER" id="PTHR10894">
    <property type="entry name" value="NUCLEOLAR PROTEIN 5 NUCLEOLAR PROTEIN NOP5 NOP58"/>
    <property type="match status" value="1"/>
</dbReference>
<proteinExistence type="inferred from homology"/>
<dbReference type="GO" id="GO:0032040">
    <property type="term" value="C:small-subunit processome"/>
    <property type="evidence" value="ECO:0007669"/>
    <property type="project" value="InterPro"/>
</dbReference>
<dbReference type="PANTHER" id="PTHR10894:SF1">
    <property type="entry name" value="NUCLEOLAR PROTEIN 58"/>
    <property type="match status" value="1"/>
</dbReference>
<dbReference type="InterPro" id="IPR036070">
    <property type="entry name" value="Nop_dom_sf"/>
</dbReference>
<keyword evidence="12" id="KW-1185">Reference proteome</keyword>
<dbReference type="OrthoDB" id="6780543at2759"/>
<keyword evidence="6" id="KW-0539">Nucleus</keyword>
<dbReference type="PROSITE" id="PS51358">
    <property type="entry name" value="NOP"/>
    <property type="match status" value="1"/>
</dbReference>
<evidence type="ECO:0000256" key="8">
    <source>
        <dbReference type="ARBA" id="ARBA00024837"/>
    </source>
</evidence>
<evidence type="ECO:0000256" key="2">
    <source>
        <dbReference type="ARBA" id="ARBA00009211"/>
    </source>
</evidence>
<feature type="compositionally biased region" description="Basic and acidic residues" evidence="9">
    <location>
        <begin position="512"/>
        <end position="522"/>
    </location>
</feature>